<accession>A0A1R1XBW0</accession>
<organism evidence="2 3">
    <name type="scientific">Smittium culicis</name>
    <dbReference type="NCBI Taxonomy" id="133412"/>
    <lineage>
        <taxon>Eukaryota</taxon>
        <taxon>Fungi</taxon>
        <taxon>Fungi incertae sedis</taxon>
        <taxon>Zoopagomycota</taxon>
        <taxon>Kickxellomycotina</taxon>
        <taxon>Harpellomycetes</taxon>
        <taxon>Harpellales</taxon>
        <taxon>Legeriomycetaceae</taxon>
        <taxon>Smittium</taxon>
    </lineage>
</organism>
<proteinExistence type="predicted"/>
<dbReference type="AlphaFoldDB" id="A0A1R1XBW0"/>
<feature type="compositionally biased region" description="Polar residues" evidence="1">
    <location>
        <begin position="349"/>
        <end position="361"/>
    </location>
</feature>
<protein>
    <submittedName>
        <fullName evidence="2">Uncharacterized protein</fullName>
    </submittedName>
</protein>
<feature type="region of interest" description="Disordered" evidence="1">
    <location>
        <begin position="374"/>
        <end position="435"/>
    </location>
</feature>
<sequence length="435" mass="48057">MSSETVISEAVIANILNAINDLTSKVDFLTVGKTAEPSVEDDQHISASIPVTVLNVYPELESLFPSMPEDFYRTMIIYEEKKEAIYGCPKSREACYNPPPINEAAPGSAKKADAAFYAIQVAQAHGTRPIDYFIRRMPQSNPNLTLDDPVVGVLNTIRCIIENTASMTAQARLENLHSGMSFTVKHEQVVESEVKPQMDSEKFDTQLAAIKPTKRARVRRPFCGHRQIEGRPSPQQDRLRIPPMGGFRGEPGAEVERTINGFNFSSGWRAPLGVQTSLNKAHGQSVGPEHRGEGIPSTFQEIGIEQQGLRGDPMKSFYRAGPLVWPKATQEWPASTKRIERFDEGSAASPKSDTYGASSTDNAPYALQEEAQHRDLPDPHGRGGGFNNEESHRGCRESEIRILQKFILHPKEDRRTTPSIGSKVAEPAPGGKELR</sequence>
<dbReference type="Proteomes" id="UP000187429">
    <property type="component" value="Unassembled WGS sequence"/>
</dbReference>
<evidence type="ECO:0000313" key="3">
    <source>
        <dbReference type="Proteomes" id="UP000187429"/>
    </source>
</evidence>
<feature type="compositionally biased region" description="Basic and acidic residues" evidence="1">
    <location>
        <begin position="389"/>
        <end position="402"/>
    </location>
</feature>
<keyword evidence="3" id="KW-1185">Reference proteome</keyword>
<dbReference type="EMBL" id="LSSM01005712">
    <property type="protein sequence ID" value="OMJ12115.1"/>
    <property type="molecule type" value="Genomic_DNA"/>
</dbReference>
<name>A0A1R1XBW0_9FUNG</name>
<reference evidence="3" key="1">
    <citation type="submission" date="2017-01" db="EMBL/GenBank/DDBJ databases">
        <authorList>
            <person name="Wang Y."/>
            <person name="White M."/>
            <person name="Kvist S."/>
            <person name="Moncalvo J.-M."/>
        </authorList>
    </citation>
    <scope>NUCLEOTIDE SEQUENCE [LARGE SCALE GENOMIC DNA]</scope>
    <source>
        <strain evidence="3">ID-206-W2</strain>
    </source>
</reference>
<feature type="region of interest" description="Disordered" evidence="1">
    <location>
        <begin position="339"/>
        <end position="361"/>
    </location>
</feature>
<evidence type="ECO:0000313" key="2">
    <source>
        <dbReference type="EMBL" id="OMJ12115.1"/>
    </source>
</evidence>
<gene>
    <name evidence="2" type="ORF">AYI69_g9554</name>
</gene>
<dbReference type="OrthoDB" id="5545891at2759"/>
<comment type="caution">
    <text evidence="2">The sequence shown here is derived from an EMBL/GenBank/DDBJ whole genome shotgun (WGS) entry which is preliminary data.</text>
</comment>
<evidence type="ECO:0000256" key="1">
    <source>
        <dbReference type="SAM" id="MobiDB-lite"/>
    </source>
</evidence>